<reference evidence="1 2" key="1">
    <citation type="submission" date="2023-07" db="EMBL/GenBank/DDBJ databases">
        <title>Citrobacter selenititolerans sp. nov., isolated from seleniferous soil.</title>
        <authorList>
            <person name="Zhang S."/>
            <person name="Li K."/>
            <person name="Peng J."/>
            <person name="Wang H."/>
            <person name="Sun J."/>
            <person name="Guo Y."/>
        </authorList>
    </citation>
    <scope>NUCLEOTIDE SEQUENCE [LARGE SCALE GENOMIC DNA]</scope>
    <source>
        <strain evidence="1 2">S2-9</strain>
    </source>
</reference>
<gene>
    <name evidence="1" type="ORF">Q0A17_04355</name>
</gene>
<dbReference type="Gene3D" id="1.10.260.40">
    <property type="entry name" value="lambda repressor-like DNA-binding domains"/>
    <property type="match status" value="1"/>
</dbReference>
<comment type="caution">
    <text evidence="1">The sequence shown here is derived from an EMBL/GenBank/DDBJ whole genome shotgun (WGS) entry which is preliminary data.</text>
</comment>
<dbReference type="Pfam" id="PF14549">
    <property type="entry name" value="P22_Cro"/>
    <property type="match status" value="1"/>
</dbReference>
<dbReference type="Proteomes" id="UP001174867">
    <property type="component" value="Unassembled WGS sequence"/>
</dbReference>
<dbReference type="SUPFAM" id="SSF47413">
    <property type="entry name" value="lambda repressor-like DNA-binding domains"/>
    <property type="match status" value="1"/>
</dbReference>
<dbReference type="EMBL" id="JAUJYW010000002">
    <property type="protein sequence ID" value="MDN8598654.1"/>
    <property type="molecule type" value="Genomic_DNA"/>
</dbReference>
<accession>A0ABT8PT14</accession>
<evidence type="ECO:0000313" key="1">
    <source>
        <dbReference type="EMBL" id="MDN8598654.1"/>
    </source>
</evidence>
<sequence>MFTKDALHFFGSKTKLATAAGVRLPSIYKWGELVPEARARRLQIASDGKLEYDPKIYDLHGRAKRVEELNHENQSSD</sequence>
<dbReference type="InterPro" id="IPR010982">
    <property type="entry name" value="Lambda_DNA-bd_dom_sf"/>
</dbReference>
<protein>
    <submittedName>
        <fullName evidence="1">Cro/CI family transcriptional regulator</fullName>
    </submittedName>
</protein>
<keyword evidence="2" id="KW-1185">Reference proteome</keyword>
<name>A0ABT8PT14_9ENTR</name>
<evidence type="ECO:0000313" key="2">
    <source>
        <dbReference type="Proteomes" id="UP001174867"/>
    </source>
</evidence>
<dbReference type="RefSeq" id="WP_301697160.1">
    <property type="nucleotide sequence ID" value="NZ_JAUJYW010000002.1"/>
</dbReference>
<organism evidence="1 2">
    <name type="scientific">Citrobacter enshiensis</name>
    <dbReference type="NCBI Taxonomy" id="2971264"/>
    <lineage>
        <taxon>Bacteria</taxon>
        <taxon>Pseudomonadati</taxon>
        <taxon>Pseudomonadota</taxon>
        <taxon>Gammaproteobacteria</taxon>
        <taxon>Enterobacterales</taxon>
        <taxon>Enterobacteriaceae</taxon>
        <taxon>Citrobacter</taxon>
    </lineage>
</organism>
<proteinExistence type="predicted"/>